<evidence type="ECO:0000313" key="4">
    <source>
        <dbReference type="EMBL" id="OAT68842.1"/>
    </source>
</evidence>
<evidence type="ECO:0000256" key="1">
    <source>
        <dbReference type="SAM" id="MobiDB-lite"/>
    </source>
</evidence>
<dbReference type="RefSeq" id="WP_064629810.1">
    <property type="nucleotide sequence ID" value="NZ_LQYE01000012.1"/>
</dbReference>
<dbReference type="AlphaFoldDB" id="A0A179VCE9"/>
<accession>A0A179VCE9</accession>
<dbReference type="EMBL" id="LQYE01000012">
    <property type="protein sequence ID" value="OAT68842.1"/>
    <property type="molecule type" value="Genomic_DNA"/>
</dbReference>
<evidence type="ECO:0000313" key="5">
    <source>
        <dbReference type="Proteomes" id="UP000186919"/>
    </source>
</evidence>
<evidence type="ECO:0000256" key="2">
    <source>
        <dbReference type="SAM" id="Phobius"/>
    </source>
</evidence>
<dbReference type="Pfam" id="PF02470">
    <property type="entry name" value="MlaD"/>
    <property type="match status" value="1"/>
</dbReference>
<dbReference type="Proteomes" id="UP000186919">
    <property type="component" value="Unassembled WGS sequence"/>
</dbReference>
<keyword evidence="2" id="KW-0472">Membrane</keyword>
<organism evidence="4 5">
    <name type="scientific">Mycobacteroides immunogenum</name>
    <dbReference type="NCBI Taxonomy" id="83262"/>
    <lineage>
        <taxon>Bacteria</taxon>
        <taxon>Bacillati</taxon>
        <taxon>Actinomycetota</taxon>
        <taxon>Actinomycetes</taxon>
        <taxon>Mycobacteriales</taxon>
        <taxon>Mycobacteriaceae</taxon>
        <taxon>Mycobacteroides</taxon>
    </lineage>
</organism>
<evidence type="ECO:0000259" key="3">
    <source>
        <dbReference type="Pfam" id="PF02470"/>
    </source>
</evidence>
<feature type="compositionally biased region" description="Low complexity" evidence="1">
    <location>
        <begin position="363"/>
        <end position="378"/>
    </location>
</feature>
<name>A0A179VCE9_9MYCO</name>
<gene>
    <name evidence="4" type="ORF">AWB85_07645</name>
</gene>
<dbReference type="InterPro" id="IPR052336">
    <property type="entry name" value="MlaD_Phospholipid_Transporter"/>
</dbReference>
<proteinExistence type="predicted"/>
<feature type="transmembrane region" description="Helical" evidence="2">
    <location>
        <begin position="21"/>
        <end position="40"/>
    </location>
</feature>
<feature type="domain" description="Mce/MlaD" evidence="3">
    <location>
        <begin position="45"/>
        <end position="122"/>
    </location>
</feature>
<protein>
    <recommendedName>
        <fullName evidence="3">Mce/MlaD domain-containing protein</fullName>
    </recommendedName>
</protein>
<keyword evidence="2" id="KW-0812">Transmembrane</keyword>
<keyword evidence="2" id="KW-1133">Transmembrane helix</keyword>
<dbReference type="InterPro" id="IPR003399">
    <property type="entry name" value="Mce/MlaD"/>
</dbReference>
<feature type="region of interest" description="Disordered" evidence="1">
    <location>
        <begin position="336"/>
        <end position="390"/>
    </location>
</feature>
<reference evidence="4 5" key="1">
    <citation type="submission" date="2016-01" db="EMBL/GenBank/DDBJ databases">
        <title>Mycobacterium immunogenum strain CD11_6 genome sequencing and assembly.</title>
        <authorList>
            <person name="Kaur G."/>
            <person name="Nair G.R."/>
            <person name="Mayilraj S."/>
        </authorList>
    </citation>
    <scope>NUCLEOTIDE SEQUENCE [LARGE SCALE GENOMIC DNA]</scope>
    <source>
        <strain evidence="4 5">CD11-6</strain>
    </source>
</reference>
<comment type="caution">
    <text evidence="4">The sequence shown here is derived from an EMBL/GenBank/DDBJ whole genome shotgun (WGS) entry which is preliminary data.</text>
</comment>
<sequence length="390" mass="41039">MSELLAGNQDRQNRVMRRTGLAVLVLTIAMVVIVAAMPSWKSRRTVEITLSTPVVGQGIRDHSPVMLRGVVIGTVTSIRRNDAVSELTLGVDKDVAQGLNDSLGYDFRPANMLGKSVVNLIPRGSGSPVTDGQRIARSPEANATMAQLLSNTSTVINGVVTDTMVKSILRTVQYTNALMPLIETGFVFTNLLLQTQTVDAGSTMRKLGTLLQPLPGLTEVMLTTQHNMYTLKGREALIERWPDVLSVLTLVQGDGLLGPAAVALARPRVAAGPATEIARSFADSLSTQLEFSRGGVRIDRLLAGLQTAYSAADPNDEGAKAVKLRVMLEPLPVFQSTLPPLSTGPDGTGGPAAAGEPYPPGALPAGPAGPGDQPDTGPQWAHAHQPGAGQ</sequence>
<dbReference type="PANTHER" id="PTHR33371">
    <property type="entry name" value="INTERMEMBRANE PHOSPHOLIPID TRANSPORT SYSTEM BINDING PROTEIN MLAD-RELATED"/>
    <property type="match status" value="1"/>
</dbReference>
<dbReference type="PANTHER" id="PTHR33371:SF4">
    <property type="entry name" value="INTERMEMBRANE PHOSPHOLIPID TRANSPORT SYSTEM BINDING PROTEIN MLAD"/>
    <property type="match status" value="1"/>
</dbReference>